<proteinExistence type="predicted"/>
<evidence type="ECO:0000313" key="3">
    <source>
        <dbReference type="Proteomes" id="UP000026960"/>
    </source>
</evidence>
<accession>A0A0D3FUX7</accession>
<name>A0A0D3FUX7_9ORYZ</name>
<dbReference type="Proteomes" id="UP000026960">
    <property type="component" value="Chromosome 4"/>
</dbReference>
<evidence type="ECO:0000313" key="2">
    <source>
        <dbReference type="EnsemblPlants" id="OBART04G09820.1"/>
    </source>
</evidence>
<dbReference type="AlphaFoldDB" id="A0A0D3FUX7"/>
<dbReference type="HOGENOM" id="CLU_1909869_0_0_1"/>
<feature type="region of interest" description="Disordered" evidence="1">
    <location>
        <begin position="19"/>
        <end position="133"/>
    </location>
</feature>
<reference evidence="2" key="1">
    <citation type="journal article" date="2009" name="Rice">
        <title>De Novo Next Generation Sequencing of Plant Genomes.</title>
        <authorList>
            <person name="Rounsley S."/>
            <person name="Marri P.R."/>
            <person name="Yu Y."/>
            <person name="He R."/>
            <person name="Sisneros N."/>
            <person name="Goicoechea J.L."/>
            <person name="Lee S.J."/>
            <person name="Angelova A."/>
            <person name="Kudrna D."/>
            <person name="Luo M."/>
            <person name="Affourtit J."/>
            <person name="Desany B."/>
            <person name="Knight J."/>
            <person name="Niazi F."/>
            <person name="Egholm M."/>
            <person name="Wing R.A."/>
        </authorList>
    </citation>
    <scope>NUCLEOTIDE SEQUENCE [LARGE SCALE GENOMIC DNA]</scope>
    <source>
        <strain evidence="2">cv. IRGC 105608</strain>
    </source>
</reference>
<protein>
    <submittedName>
        <fullName evidence="2">Uncharacterized protein</fullName>
    </submittedName>
</protein>
<reference evidence="2" key="2">
    <citation type="submission" date="2015-03" db="UniProtKB">
        <authorList>
            <consortium name="EnsemblPlants"/>
        </authorList>
    </citation>
    <scope>IDENTIFICATION</scope>
</reference>
<organism evidence="2">
    <name type="scientific">Oryza barthii</name>
    <dbReference type="NCBI Taxonomy" id="65489"/>
    <lineage>
        <taxon>Eukaryota</taxon>
        <taxon>Viridiplantae</taxon>
        <taxon>Streptophyta</taxon>
        <taxon>Embryophyta</taxon>
        <taxon>Tracheophyta</taxon>
        <taxon>Spermatophyta</taxon>
        <taxon>Magnoliopsida</taxon>
        <taxon>Liliopsida</taxon>
        <taxon>Poales</taxon>
        <taxon>Poaceae</taxon>
        <taxon>BOP clade</taxon>
        <taxon>Oryzoideae</taxon>
        <taxon>Oryzeae</taxon>
        <taxon>Oryzinae</taxon>
        <taxon>Oryza</taxon>
    </lineage>
</organism>
<sequence length="133" mass="13761">MPVAKQGFRDRVWGAICETPNLEEPRQGAETTPVMWRRRAKVAVQRDGSGNRRGVEAEGGDDTGDVKTEGGGGNAGPMDPTAGGPRDRRSGVEAEGGDGTDDVEATTRRDGGGGGNALAEMAPPRGMEGRAAQ</sequence>
<keyword evidence="3" id="KW-1185">Reference proteome</keyword>
<evidence type="ECO:0000256" key="1">
    <source>
        <dbReference type="SAM" id="MobiDB-lite"/>
    </source>
</evidence>
<feature type="compositionally biased region" description="Acidic residues" evidence="1">
    <location>
        <begin position="95"/>
        <end position="104"/>
    </location>
</feature>
<dbReference type="Gramene" id="OBART04G09820.1">
    <property type="protein sequence ID" value="OBART04G09820.1"/>
    <property type="gene ID" value="OBART04G09820"/>
</dbReference>
<dbReference type="PaxDb" id="65489-OBART04G09820.1"/>
<dbReference type="EnsemblPlants" id="OBART04G09820.1">
    <property type="protein sequence ID" value="OBART04G09820.1"/>
    <property type="gene ID" value="OBART04G09820"/>
</dbReference>